<dbReference type="SUPFAM" id="SSF56112">
    <property type="entry name" value="Protein kinase-like (PK-like)"/>
    <property type="match status" value="1"/>
</dbReference>
<dbReference type="Pfam" id="PF07714">
    <property type="entry name" value="PK_Tyr_Ser-Thr"/>
    <property type="match status" value="1"/>
</dbReference>
<keyword evidence="3" id="KW-1185">Reference proteome</keyword>
<dbReference type="PROSITE" id="PS50011">
    <property type="entry name" value="PROTEIN_KINASE_DOM"/>
    <property type="match status" value="1"/>
</dbReference>
<sequence>MPTSYYYALLQTSLASEVHPSGSSGSKLQCTWCSSPLSDCPYKNGLLVFCNAQCSLSLCNACEWLDSHRSQANPYFQDQYLSTLPSSVAEHYSDLFQKLCTSLLDSFLPNGTMFQTADSHGIMPRELYIQPVERTSEYPVYCGAYGWVYRGQYSGKDVALKWIRIYDTDYTSIKRETEKSLRYEALTWRNLKHRHILPCLGITTFGTLPTPRYYIVSPWMPHGSIRQLLRSRSSLDLNWRVWIPKWSLEIASGLQYLHEEGIVHGDLPGANILVDSDYSVRLADFGFAVLVDGTSGARGSNRGGNPRWLAPELLEPDATSVRPTLSSDIFSLGCVIVEIYTDQDPYIGLSTMKVVFMIPRGTKPSKERTMSSALIPLTDHLWTLCEACWSKDPSRRPSAKESVLRLRMLMSYDAASLPINSTDV</sequence>
<reference evidence="3" key="1">
    <citation type="submission" date="2024-04" db="EMBL/GenBank/DDBJ databases">
        <authorList>
            <person name="Shaw F."/>
            <person name="Minotto A."/>
        </authorList>
    </citation>
    <scope>NUCLEOTIDE SEQUENCE [LARGE SCALE GENOMIC DNA]</scope>
</reference>
<dbReference type="InterPro" id="IPR051681">
    <property type="entry name" value="Ser/Thr_Kinases-Pseudokinases"/>
</dbReference>
<evidence type="ECO:0000259" key="1">
    <source>
        <dbReference type="PROSITE" id="PS50011"/>
    </source>
</evidence>
<feature type="domain" description="Protein kinase" evidence="1">
    <location>
        <begin position="134"/>
        <end position="410"/>
    </location>
</feature>
<accession>A0ABP1E6A8</accession>
<dbReference type="Gene3D" id="1.10.510.10">
    <property type="entry name" value="Transferase(Phosphotransferase) domain 1"/>
    <property type="match status" value="1"/>
</dbReference>
<dbReference type="InterPro" id="IPR000719">
    <property type="entry name" value="Prot_kinase_dom"/>
</dbReference>
<gene>
    <name evidence="2" type="ORF">GFSPODELE1_LOCUS10298</name>
</gene>
<evidence type="ECO:0000313" key="3">
    <source>
        <dbReference type="Proteomes" id="UP001497453"/>
    </source>
</evidence>
<dbReference type="InterPro" id="IPR011009">
    <property type="entry name" value="Kinase-like_dom_sf"/>
</dbReference>
<evidence type="ECO:0000313" key="2">
    <source>
        <dbReference type="EMBL" id="CAL1715571.1"/>
    </source>
</evidence>
<dbReference type="InterPro" id="IPR001245">
    <property type="entry name" value="Ser-Thr/Tyr_kinase_cat_dom"/>
</dbReference>
<organism evidence="2 3">
    <name type="scientific">Somion occarium</name>
    <dbReference type="NCBI Taxonomy" id="3059160"/>
    <lineage>
        <taxon>Eukaryota</taxon>
        <taxon>Fungi</taxon>
        <taxon>Dikarya</taxon>
        <taxon>Basidiomycota</taxon>
        <taxon>Agaricomycotina</taxon>
        <taxon>Agaricomycetes</taxon>
        <taxon>Polyporales</taxon>
        <taxon>Cerrenaceae</taxon>
        <taxon>Somion</taxon>
    </lineage>
</organism>
<dbReference type="EMBL" id="OZ037951">
    <property type="protein sequence ID" value="CAL1715571.1"/>
    <property type="molecule type" value="Genomic_DNA"/>
</dbReference>
<dbReference type="PANTHER" id="PTHR44329">
    <property type="entry name" value="SERINE/THREONINE-PROTEIN KINASE TNNI3K-RELATED"/>
    <property type="match status" value="1"/>
</dbReference>
<dbReference type="Proteomes" id="UP001497453">
    <property type="component" value="Chromosome 8"/>
</dbReference>
<protein>
    <recommendedName>
        <fullName evidence="1">Protein kinase domain-containing protein</fullName>
    </recommendedName>
</protein>
<proteinExistence type="predicted"/>
<name>A0ABP1E6A8_9APHY</name>